<proteinExistence type="predicted"/>
<accession>A3ISY3</accession>
<feature type="transmembrane region" description="Helical" evidence="1">
    <location>
        <begin position="12"/>
        <end position="32"/>
    </location>
</feature>
<keyword evidence="1" id="KW-1133">Transmembrane helix</keyword>
<dbReference type="eggNOG" id="ENOG5032H5C">
    <property type="taxonomic scope" value="Bacteria"/>
</dbReference>
<sequence>MNALSNNRWKFLSWTTIVMFALGFWLSSSLMLDCVVIPGLSLSGMMSQGSFASAGFIIFGLFNRIELVCAAIVLTGFLIFRRHHLLIHLQERWSIILASVLLGIALIYTYFLTPELSAFGLEINPFAATNTMPSAMISLHWSYWVLEVVKFAIGITLLRWCYRDSCELK</sequence>
<gene>
    <name evidence="2" type="ORF">CY0110_28814</name>
</gene>
<evidence type="ECO:0000313" key="3">
    <source>
        <dbReference type="Proteomes" id="UP000003781"/>
    </source>
</evidence>
<evidence type="ECO:0000313" key="2">
    <source>
        <dbReference type="EMBL" id="EAZ90414.1"/>
    </source>
</evidence>
<evidence type="ECO:0008006" key="4">
    <source>
        <dbReference type="Google" id="ProtNLM"/>
    </source>
</evidence>
<feature type="transmembrane region" description="Helical" evidence="1">
    <location>
        <begin position="52"/>
        <end position="80"/>
    </location>
</feature>
<comment type="caution">
    <text evidence="2">The sequence shown here is derived from an EMBL/GenBank/DDBJ whole genome shotgun (WGS) entry which is preliminary data.</text>
</comment>
<evidence type="ECO:0000256" key="1">
    <source>
        <dbReference type="SAM" id="Phobius"/>
    </source>
</evidence>
<name>A3ISY3_9CHRO</name>
<dbReference type="AlphaFoldDB" id="A3ISY3"/>
<keyword evidence="1" id="KW-0472">Membrane</keyword>
<dbReference type="OrthoDB" id="463671at2"/>
<protein>
    <recommendedName>
        <fullName evidence="4">DUF4149 domain-containing protein</fullName>
    </recommendedName>
</protein>
<dbReference type="Proteomes" id="UP000003781">
    <property type="component" value="Unassembled WGS sequence"/>
</dbReference>
<reference evidence="2 3" key="1">
    <citation type="submission" date="2007-03" db="EMBL/GenBank/DDBJ databases">
        <authorList>
            <person name="Stal L."/>
            <person name="Ferriera S."/>
            <person name="Johnson J."/>
            <person name="Kravitz S."/>
            <person name="Beeson K."/>
            <person name="Sutton G."/>
            <person name="Rogers Y.-H."/>
            <person name="Friedman R."/>
            <person name="Frazier M."/>
            <person name="Venter J.C."/>
        </authorList>
    </citation>
    <scope>NUCLEOTIDE SEQUENCE [LARGE SCALE GENOMIC DNA]</scope>
    <source>
        <strain evidence="2 3">CCY0110</strain>
    </source>
</reference>
<dbReference type="EMBL" id="AAXW01000025">
    <property type="protein sequence ID" value="EAZ90414.1"/>
    <property type="molecule type" value="Genomic_DNA"/>
</dbReference>
<keyword evidence="3" id="KW-1185">Reference proteome</keyword>
<feature type="transmembrane region" description="Helical" evidence="1">
    <location>
        <begin position="141"/>
        <end position="162"/>
    </location>
</feature>
<dbReference type="RefSeq" id="WP_008276488.1">
    <property type="nucleotide sequence ID" value="NZ_AAXW01000025.1"/>
</dbReference>
<feature type="transmembrane region" description="Helical" evidence="1">
    <location>
        <begin position="92"/>
        <end position="111"/>
    </location>
</feature>
<keyword evidence="1" id="KW-0812">Transmembrane</keyword>
<organism evidence="2 3">
    <name type="scientific">Crocosphaera chwakensis CCY0110</name>
    <dbReference type="NCBI Taxonomy" id="391612"/>
    <lineage>
        <taxon>Bacteria</taxon>
        <taxon>Bacillati</taxon>
        <taxon>Cyanobacteriota</taxon>
        <taxon>Cyanophyceae</taxon>
        <taxon>Oscillatoriophycideae</taxon>
        <taxon>Chroococcales</taxon>
        <taxon>Aphanothecaceae</taxon>
        <taxon>Crocosphaera</taxon>
        <taxon>Crocosphaera chwakensis</taxon>
    </lineage>
</organism>